<feature type="transmembrane region" description="Helical" evidence="10">
    <location>
        <begin position="165"/>
        <end position="188"/>
    </location>
</feature>
<evidence type="ECO:0000256" key="5">
    <source>
        <dbReference type="ARBA" id="ARBA00022519"/>
    </source>
</evidence>
<dbReference type="Gene3D" id="1.20.81.30">
    <property type="entry name" value="Type II secretion system (T2SS), domain F"/>
    <property type="match status" value="2"/>
</dbReference>
<dbReference type="Proteomes" id="UP000176480">
    <property type="component" value="Unassembled WGS sequence"/>
</dbReference>
<evidence type="ECO:0000259" key="11">
    <source>
        <dbReference type="Pfam" id="PF00482"/>
    </source>
</evidence>
<dbReference type="PROSITE" id="PS00874">
    <property type="entry name" value="T2SP_F"/>
    <property type="match status" value="1"/>
</dbReference>
<evidence type="ECO:0000256" key="8">
    <source>
        <dbReference type="ARBA" id="ARBA00023136"/>
    </source>
</evidence>
<feature type="transmembrane region" description="Helical" evidence="10">
    <location>
        <begin position="208"/>
        <end position="229"/>
    </location>
</feature>
<feature type="domain" description="Type II secretion system protein GspF" evidence="11">
    <location>
        <begin position="66"/>
        <end position="189"/>
    </location>
</feature>
<dbReference type="InterPro" id="IPR018076">
    <property type="entry name" value="T2SS_GspF_dom"/>
</dbReference>
<dbReference type="AlphaFoldDB" id="A0A1F7J8W6"/>
<comment type="caution">
    <text evidence="12">The sequence shown here is derived from an EMBL/GenBank/DDBJ whole genome shotgun (WGS) entry which is preliminary data.</text>
</comment>
<evidence type="ECO:0000256" key="2">
    <source>
        <dbReference type="ARBA" id="ARBA00005745"/>
    </source>
</evidence>
<accession>A0A1F7J8W6</accession>
<comment type="subcellular location">
    <subcellularLocation>
        <location evidence="1">Cell inner membrane</location>
        <topology evidence="1">Multi-pass membrane protein</topology>
    </subcellularLocation>
    <subcellularLocation>
        <location evidence="9">Cell membrane</location>
        <topology evidence="9">Multi-pass membrane protein</topology>
    </subcellularLocation>
</comment>
<evidence type="ECO:0000256" key="7">
    <source>
        <dbReference type="ARBA" id="ARBA00022989"/>
    </source>
</evidence>
<evidence type="ECO:0000256" key="4">
    <source>
        <dbReference type="ARBA" id="ARBA00022475"/>
    </source>
</evidence>
<feature type="domain" description="Type II secretion system protein GspF" evidence="11">
    <location>
        <begin position="270"/>
        <end position="391"/>
    </location>
</feature>
<dbReference type="InterPro" id="IPR042094">
    <property type="entry name" value="T2SS_GspF_sf"/>
</dbReference>
<keyword evidence="6 9" id="KW-0812">Transmembrane</keyword>
<keyword evidence="3 9" id="KW-0813">Transport</keyword>
<reference evidence="12 13" key="1">
    <citation type="journal article" date="2016" name="Nat. Commun.">
        <title>Thousands of microbial genomes shed light on interconnected biogeochemical processes in an aquifer system.</title>
        <authorList>
            <person name="Anantharaman K."/>
            <person name="Brown C.T."/>
            <person name="Hug L.A."/>
            <person name="Sharon I."/>
            <person name="Castelle C.J."/>
            <person name="Probst A.J."/>
            <person name="Thomas B.C."/>
            <person name="Singh A."/>
            <person name="Wilkins M.J."/>
            <person name="Karaoz U."/>
            <person name="Brodie E.L."/>
            <person name="Williams K.H."/>
            <person name="Hubbard S.S."/>
            <person name="Banfield J.F."/>
        </authorList>
    </citation>
    <scope>NUCLEOTIDE SEQUENCE [LARGE SCALE GENOMIC DNA]</scope>
</reference>
<gene>
    <name evidence="12" type="ORF">A2966_03675</name>
</gene>
<organism evidence="12 13">
    <name type="scientific">Candidatus Roizmanbacteria bacterium RIFCSPLOWO2_01_FULL_41_22</name>
    <dbReference type="NCBI Taxonomy" id="1802067"/>
    <lineage>
        <taxon>Bacteria</taxon>
        <taxon>Candidatus Roizmaniibacteriota</taxon>
    </lineage>
</organism>
<evidence type="ECO:0000256" key="3">
    <source>
        <dbReference type="ARBA" id="ARBA00022448"/>
    </source>
</evidence>
<dbReference type="PANTHER" id="PTHR30012">
    <property type="entry name" value="GENERAL SECRETION PATHWAY PROTEIN"/>
    <property type="match status" value="1"/>
</dbReference>
<sequence length="400" mass="44591">MLFEYRALQKDVILKGEFEGPNANAIALYLKSQNLIPIEIKAKSQAFSRLFNNFFDHLTQNDITNFTRQLSLMLNAGLTLIDALSIIKKQTNKQSYTRLINEIIQQVSSGKNFSKTLEKHPKFFSPLYVALVRAGEASGKLDIILDKVSDNLDKQREFRGKVKNALIYPVIVIIAGISMIFILLTFVVPNLLTMVAQFNTELPLTTRILIGVSNFFASYWYIIIGLVIISSQGIKKFLKSPRGSIIVDTLLLKIPKVKDVIMMSNLVDATRTFSILIGSGVPILESLEITEHATSSRLFQNALKNVYRSVERGVSLGDAMASETIFPQTLIQMTIVGEHTGKLEETLGKIAHFYQLETESVMKGLITLIEPAILVVLGIAVSFIIFSIITPIFSLTNSIK</sequence>
<dbReference type="InterPro" id="IPR003004">
    <property type="entry name" value="GspF/PilC"/>
</dbReference>
<keyword evidence="4" id="KW-1003">Cell membrane</keyword>
<evidence type="ECO:0000313" key="12">
    <source>
        <dbReference type="EMBL" id="OGK52064.1"/>
    </source>
</evidence>
<evidence type="ECO:0000256" key="9">
    <source>
        <dbReference type="RuleBase" id="RU003923"/>
    </source>
</evidence>
<evidence type="ECO:0000313" key="13">
    <source>
        <dbReference type="Proteomes" id="UP000176480"/>
    </source>
</evidence>
<proteinExistence type="inferred from homology"/>
<evidence type="ECO:0000256" key="1">
    <source>
        <dbReference type="ARBA" id="ARBA00004429"/>
    </source>
</evidence>
<dbReference type="GO" id="GO:0005886">
    <property type="term" value="C:plasma membrane"/>
    <property type="evidence" value="ECO:0007669"/>
    <property type="project" value="UniProtKB-SubCell"/>
</dbReference>
<dbReference type="Pfam" id="PF00482">
    <property type="entry name" value="T2SSF"/>
    <property type="match status" value="2"/>
</dbReference>
<name>A0A1F7J8W6_9BACT</name>
<dbReference type="FunFam" id="1.20.81.30:FF:000001">
    <property type="entry name" value="Type II secretion system protein F"/>
    <property type="match status" value="2"/>
</dbReference>
<dbReference type="InterPro" id="IPR001992">
    <property type="entry name" value="T2SS_GspF/T4SS_PilC_CS"/>
</dbReference>
<feature type="transmembrane region" description="Helical" evidence="10">
    <location>
        <begin position="372"/>
        <end position="393"/>
    </location>
</feature>
<dbReference type="PANTHER" id="PTHR30012:SF0">
    <property type="entry name" value="TYPE II SECRETION SYSTEM PROTEIN F-RELATED"/>
    <property type="match status" value="1"/>
</dbReference>
<keyword evidence="8 10" id="KW-0472">Membrane</keyword>
<protein>
    <recommendedName>
        <fullName evidence="11">Type II secretion system protein GspF domain-containing protein</fullName>
    </recommendedName>
</protein>
<evidence type="ECO:0000256" key="6">
    <source>
        <dbReference type="ARBA" id="ARBA00022692"/>
    </source>
</evidence>
<dbReference type="GO" id="GO:0015628">
    <property type="term" value="P:protein secretion by the type II secretion system"/>
    <property type="evidence" value="ECO:0007669"/>
    <property type="project" value="TreeGrafter"/>
</dbReference>
<dbReference type="EMBL" id="MGAR01000015">
    <property type="protein sequence ID" value="OGK52064.1"/>
    <property type="molecule type" value="Genomic_DNA"/>
</dbReference>
<keyword evidence="5" id="KW-0997">Cell inner membrane</keyword>
<keyword evidence="7 10" id="KW-1133">Transmembrane helix</keyword>
<dbReference type="STRING" id="1802067.A2966_03675"/>
<dbReference type="PRINTS" id="PR00812">
    <property type="entry name" value="BCTERIALGSPF"/>
</dbReference>
<evidence type="ECO:0000256" key="10">
    <source>
        <dbReference type="SAM" id="Phobius"/>
    </source>
</evidence>
<comment type="similarity">
    <text evidence="2 9">Belongs to the GSP F family.</text>
</comment>